<gene>
    <name evidence="2" type="ORF">WJX75_006348</name>
</gene>
<evidence type="ECO:0000313" key="2">
    <source>
        <dbReference type="EMBL" id="KAK9909035.1"/>
    </source>
</evidence>
<feature type="compositionally biased region" description="Polar residues" evidence="1">
    <location>
        <begin position="37"/>
        <end position="47"/>
    </location>
</feature>
<organism evidence="2 3">
    <name type="scientific">Coccomyxa subellipsoidea</name>
    <dbReference type="NCBI Taxonomy" id="248742"/>
    <lineage>
        <taxon>Eukaryota</taxon>
        <taxon>Viridiplantae</taxon>
        <taxon>Chlorophyta</taxon>
        <taxon>core chlorophytes</taxon>
        <taxon>Trebouxiophyceae</taxon>
        <taxon>Trebouxiophyceae incertae sedis</taxon>
        <taxon>Coccomyxaceae</taxon>
        <taxon>Coccomyxa</taxon>
    </lineage>
</organism>
<dbReference type="Proteomes" id="UP001491310">
    <property type="component" value="Unassembled WGS sequence"/>
</dbReference>
<dbReference type="EMBL" id="JALJOT010000007">
    <property type="protein sequence ID" value="KAK9909035.1"/>
    <property type="molecule type" value="Genomic_DNA"/>
</dbReference>
<reference evidence="2 3" key="1">
    <citation type="journal article" date="2024" name="Nat. Commun.">
        <title>Phylogenomics reveals the evolutionary origins of lichenization in chlorophyte algae.</title>
        <authorList>
            <person name="Puginier C."/>
            <person name="Libourel C."/>
            <person name="Otte J."/>
            <person name="Skaloud P."/>
            <person name="Haon M."/>
            <person name="Grisel S."/>
            <person name="Petersen M."/>
            <person name="Berrin J.G."/>
            <person name="Delaux P.M."/>
            <person name="Dal Grande F."/>
            <person name="Keller J."/>
        </authorList>
    </citation>
    <scope>NUCLEOTIDE SEQUENCE [LARGE SCALE GENOMIC DNA]</scope>
    <source>
        <strain evidence="2 3">SAG 216-7</strain>
    </source>
</reference>
<accession>A0ABR2YPQ2</accession>
<protein>
    <submittedName>
        <fullName evidence="2">Uncharacterized protein</fullName>
    </submittedName>
</protein>
<name>A0ABR2YPQ2_9CHLO</name>
<keyword evidence="3" id="KW-1185">Reference proteome</keyword>
<evidence type="ECO:0000256" key="1">
    <source>
        <dbReference type="SAM" id="MobiDB-lite"/>
    </source>
</evidence>
<feature type="region of interest" description="Disordered" evidence="1">
    <location>
        <begin position="1"/>
        <end position="89"/>
    </location>
</feature>
<feature type="compositionally biased region" description="Polar residues" evidence="1">
    <location>
        <begin position="58"/>
        <end position="68"/>
    </location>
</feature>
<proteinExistence type="predicted"/>
<comment type="caution">
    <text evidence="2">The sequence shown here is derived from an EMBL/GenBank/DDBJ whole genome shotgun (WGS) entry which is preliminary data.</text>
</comment>
<evidence type="ECO:0000313" key="3">
    <source>
        <dbReference type="Proteomes" id="UP001491310"/>
    </source>
</evidence>
<feature type="compositionally biased region" description="Basic and acidic residues" evidence="1">
    <location>
        <begin position="1"/>
        <end position="10"/>
    </location>
</feature>
<feature type="compositionally biased region" description="Pro residues" evidence="1">
    <location>
        <begin position="73"/>
        <end position="83"/>
    </location>
</feature>
<sequence length="89" mass="9528">MVPDKGRDPGPEEYGYPPSPRPNMRRRLCKDGKAPGGQSTRPETTGRTGVDRQPPFSLPSNTIKTNGCAQAASPPPDHVPVPPLGESMH</sequence>